<organism evidence="2 3">
    <name type="scientific">Varunaivibrio sulfuroxidans</name>
    <dbReference type="NCBI Taxonomy" id="1773489"/>
    <lineage>
        <taxon>Bacteria</taxon>
        <taxon>Pseudomonadati</taxon>
        <taxon>Pseudomonadota</taxon>
        <taxon>Alphaproteobacteria</taxon>
        <taxon>Rhodospirillales</taxon>
        <taxon>Magnetovibrionaceae</taxon>
        <taxon>Varunaivibrio</taxon>
    </lineage>
</organism>
<dbReference type="InterPro" id="IPR013740">
    <property type="entry name" value="Redoxin"/>
</dbReference>
<dbReference type="CDD" id="cd02966">
    <property type="entry name" value="TlpA_like_family"/>
    <property type="match status" value="1"/>
</dbReference>
<feature type="domain" description="Thioredoxin" evidence="1">
    <location>
        <begin position="50"/>
        <end position="196"/>
    </location>
</feature>
<protein>
    <submittedName>
        <fullName evidence="2">Thiol-disulfide isomerase/thioredoxin</fullName>
    </submittedName>
</protein>
<keyword evidence="3" id="KW-1185">Reference proteome</keyword>
<gene>
    <name evidence="2" type="ORF">EDD55_103151</name>
</gene>
<dbReference type="AlphaFoldDB" id="A0A4R3JBW9"/>
<evidence type="ECO:0000313" key="2">
    <source>
        <dbReference type="EMBL" id="TCS63529.1"/>
    </source>
</evidence>
<proteinExistence type="predicted"/>
<dbReference type="InterPro" id="IPR050553">
    <property type="entry name" value="Thioredoxin_ResA/DsbE_sf"/>
</dbReference>
<dbReference type="GO" id="GO:0016491">
    <property type="term" value="F:oxidoreductase activity"/>
    <property type="evidence" value="ECO:0007669"/>
    <property type="project" value="InterPro"/>
</dbReference>
<comment type="caution">
    <text evidence="2">The sequence shown here is derived from an EMBL/GenBank/DDBJ whole genome shotgun (WGS) entry which is preliminary data.</text>
</comment>
<evidence type="ECO:0000259" key="1">
    <source>
        <dbReference type="PROSITE" id="PS51352"/>
    </source>
</evidence>
<dbReference type="PROSITE" id="PS51352">
    <property type="entry name" value="THIOREDOXIN_2"/>
    <property type="match status" value="1"/>
</dbReference>
<reference evidence="2 3" key="1">
    <citation type="submission" date="2019-03" db="EMBL/GenBank/DDBJ databases">
        <title>Genomic Encyclopedia of Type Strains, Phase IV (KMG-IV): sequencing the most valuable type-strain genomes for metagenomic binning, comparative biology and taxonomic classification.</title>
        <authorList>
            <person name="Goeker M."/>
        </authorList>
    </citation>
    <scope>NUCLEOTIDE SEQUENCE [LARGE SCALE GENOMIC DNA]</scope>
    <source>
        <strain evidence="2 3">DSM 101688</strain>
    </source>
</reference>
<sequence length="202" mass="22649">MKRPHRHFPERFPSWAVVLAFAIVAISSPLARGDDAATANSEISRKIDLKSPRDALPDIAFFDADAREHTFKEFQGKGFLLNIWATWCIPCQREMPTLNNLSAILRDKGIPVLALSVDRAPFSKISRFIDKRGFTNLKVFQDVRGAVARKLDIQGLPTTIIVDAQGREIGRIVGIAEWDSPENIKTILKFLDTPPDLTSARR</sequence>
<evidence type="ECO:0000313" key="3">
    <source>
        <dbReference type="Proteomes" id="UP000295304"/>
    </source>
</evidence>
<dbReference type="Pfam" id="PF08534">
    <property type="entry name" value="Redoxin"/>
    <property type="match status" value="1"/>
</dbReference>
<dbReference type="RefSeq" id="WP_165886260.1">
    <property type="nucleotide sequence ID" value="NZ_CP119676.1"/>
</dbReference>
<dbReference type="PANTHER" id="PTHR42852:SF17">
    <property type="entry name" value="THIOREDOXIN-LIKE PROTEIN HI_1115"/>
    <property type="match status" value="1"/>
</dbReference>
<dbReference type="InterPro" id="IPR036249">
    <property type="entry name" value="Thioredoxin-like_sf"/>
</dbReference>
<dbReference type="SUPFAM" id="SSF52833">
    <property type="entry name" value="Thioredoxin-like"/>
    <property type="match status" value="1"/>
</dbReference>
<dbReference type="GO" id="GO:0016853">
    <property type="term" value="F:isomerase activity"/>
    <property type="evidence" value="ECO:0007669"/>
    <property type="project" value="UniProtKB-KW"/>
</dbReference>
<dbReference type="EMBL" id="SLZW01000003">
    <property type="protein sequence ID" value="TCS63529.1"/>
    <property type="molecule type" value="Genomic_DNA"/>
</dbReference>
<name>A0A4R3JBW9_9PROT</name>
<dbReference type="Gene3D" id="3.40.30.10">
    <property type="entry name" value="Glutaredoxin"/>
    <property type="match status" value="1"/>
</dbReference>
<dbReference type="Proteomes" id="UP000295304">
    <property type="component" value="Unassembled WGS sequence"/>
</dbReference>
<dbReference type="InterPro" id="IPR013766">
    <property type="entry name" value="Thioredoxin_domain"/>
</dbReference>
<dbReference type="PANTHER" id="PTHR42852">
    <property type="entry name" value="THIOL:DISULFIDE INTERCHANGE PROTEIN DSBE"/>
    <property type="match status" value="1"/>
</dbReference>
<keyword evidence="2" id="KW-0413">Isomerase</keyword>
<accession>A0A4R3JBW9</accession>